<protein>
    <submittedName>
        <fullName evidence="2">DinB family protein</fullName>
    </submittedName>
</protein>
<keyword evidence="3" id="KW-1185">Reference proteome</keyword>
<dbReference type="InterPro" id="IPR024775">
    <property type="entry name" value="DinB-like"/>
</dbReference>
<organism evidence="2 3">
    <name type="scientific">Mucilaginibacter yixingensis</name>
    <dbReference type="NCBI Taxonomy" id="1295612"/>
    <lineage>
        <taxon>Bacteria</taxon>
        <taxon>Pseudomonadati</taxon>
        <taxon>Bacteroidota</taxon>
        <taxon>Sphingobacteriia</taxon>
        <taxon>Sphingobacteriales</taxon>
        <taxon>Sphingobacteriaceae</taxon>
        <taxon>Mucilaginibacter</taxon>
    </lineage>
</organism>
<dbReference type="Gene3D" id="1.20.120.450">
    <property type="entry name" value="dinb family like domain"/>
    <property type="match status" value="1"/>
</dbReference>
<dbReference type="OrthoDB" id="4295522at2"/>
<dbReference type="Proteomes" id="UP000244168">
    <property type="component" value="Unassembled WGS sequence"/>
</dbReference>
<dbReference type="RefSeq" id="WP_107829144.1">
    <property type="nucleotide sequence ID" value="NZ_CP160205.1"/>
</dbReference>
<gene>
    <name evidence="2" type="ORF">C8P68_105147</name>
</gene>
<dbReference type="EMBL" id="QAOQ01000005">
    <property type="protein sequence ID" value="PTQ95642.1"/>
    <property type="molecule type" value="Genomic_DNA"/>
</dbReference>
<evidence type="ECO:0000259" key="1">
    <source>
        <dbReference type="Pfam" id="PF12867"/>
    </source>
</evidence>
<proteinExistence type="predicted"/>
<comment type="caution">
    <text evidence="2">The sequence shown here is derived from an EMBL/GenBank/DDBJ whole genome shotgun (WGS) entry which is preliminary data.</text>
</comment>
<dbReference type="AlphaFoldDB" id="A0A2T5J879"/>
<dbReference type="Pfam" id="PF12867">
    <property type="entry name" value="DinB_2"/>
    <property type="match status" value="1"/>
</dbReference>
<feature type="domain" description="DinB-like" evidence="1">
    <location>
        <begin position="12"/>
        <end position="144"/>
    </location>
</feature>
<reference evidence="2 3" key="1">
    <citation type="submission" date="2018-04" db="EMBL/GenBank/DDBJ databases">
        <title>Genomic Encyclopedia of Archaeal and Bacterial Type Strains, Phase II (KMG-II): from individual species to whole genera.</title>
        <authorList>
            <person name="Goeker M."/>
        </authorList>
    </citation>
    <scope>NUCLEOTIDE SEQUENCE [LARGE SCALE GENOMIC DNA]</scope>
    <source>
        <strain evidence="2 3">DSM 26809</strain>
    </source>
</reference>
<name>A0A2T5J879_9SPHI</name>
<dbReference type="InterPro" id="IPR034660">
    <property type="entry name" value="DinB/YfiT-like"/>
</dbReference>
<evidence type="ECO:0000313" key="2">
    <source>
        <dbReference type="EMBL" id="PTQ95642.1"/>
    </source>
</evidence>
<accession>A0A2T5J879</accession>
<evidence type="ECO:0000313" key="3">
    <source>
        <dbReference type="Proteomes" id="UP000244168"/>
    </source>
</evidence>
<dbReference type="SUPFAM" id="SSF109854">
    <property type="entry name" value="DinB/YfiT-like putative metalloenzymes"/>
    <property type="match status" value="1"/>
</dbReference>
<sequence length="151" mass="17173">MNNAIDLIRQPRRFLLGMITELSLEQLNRIPAGFNNNIAWNLGHMVASQQNICYLRGGVDLKVDVAFWDLYKSGTRPEREFGADDMAIIQTLFTSTLDQLEADLTTELFDNYTPWTTRYGVAITNVHEAVQFLPFHDGLHLGVISSMKRLV</sequence>